<organism evidence="1 2">
    <name type="scientific">Vararia minispora EC-137</name>
    <dbReference type="NCBI Taxonomy" id="1314806"/>
    <lineage>
        <taxon>Eukaryota</taxon>
        <taxon>Fungi</taxon>
        <taxon>Dikarya</taxon>
        <taxon>Basidiomycota</taxon>
        <taxon>Agaricomycotina</taxon>
        <taxon>Agaricomycetes</taxon>
        <taxon>Russulales</taxon>
        <taxon>Lachnocladiaceae</taxon>
        <taxon>Vararia</taxon>
    </lineage>
</organism>
<dbReference type="EMBL" id="MU273614">
    <property type="protein sequence ID" value="KAI0030588.1"/>
    <property type="molecule type" value="Genomic_DNA"/>
</dbReference>
<gene>
    <name evidence="1" type="ORF">K488DRAFT_87626</name>
</gene>
<protein>
    <submittedName>
        <fullName evidence="1">Uncharacterized protein</fullName>
    </submittedName>
</protein>
<evidence type="ECO:0000313" key="2">
    <source>
        <dbReference type="Proteomes" id="UP000814128"/>
    </source>
</evidence>
<comment type="caution">
    <text evidence="1">The sequence shown here is derived from an EMBL/GenBank/DDBJ whole genome shotgun (WGS) entry which is preliminary data.</text>
</comment>
<keyword evidence="2" id="KW-1185">Reference proteome</keyword>
<sequence>MQEFNDDPMGGLRYPSESDDDFKDEDIDDFDADDLSIRSYSPSRDPVPFTSATAAYDVSNPGPSTSHRRNFLQTSHKRDATTSFKRSAFEYRTPALHASALPSLEEHYASYIDSLPRHRLEYDPVMCTYNGTSDHFTVEDNSITIFTSDGSENKRPKRRQLTRRGADGTIRIPEWEPIGPGDHSYEHWDAGDDSEPKPDRTPAGAQPTADISPAIDDGATSTCHETSDGSASSSIFIYPVTKHSAFGDAVVGGYRREDGRLAAYGGRPASQYQPVNGKGNLG</sequence>
<accession>A0ACB8QG62</accession>
<reference evidence="1" key="1">
    <citation type="submission" date="2021-02" db="EMBL/GenBank/DDBJ databases">
        <authorList>
            <consortium name="DOE Joint Genome Institute"/>
            <person name="Ahrendt S."/>
            <person name="Looney B.P."/>
            <person name="Miyauchi S."/>
            <person name="Morin E."/>
            <person name="Drula E."/>
            <person name="Courty P.E."/>
            <person name="Chicoki N."/>
            <person name="Fauchery L."/>
            <person name="Kohler A."/>
            <person name="Kuo A."/>
            <person name="Labutti K."/>
            <person name="Pangilinan J."/>
            <person name="Lipzen A."/>
            <person name="Riley R."/>
            <person name="Andreopoulos W."/>
            <person name="He G."/>
            <person name="Johnson J."/>
            <person name="Barry K.W."/>
            <person name="Grigoriev I.V."/>
            <person name="Nagy L."/>
            <person name="Hibbett D."/>
            <person name="Henrissat B."/>
            <person name="Matheny P.B."/>
            <person name="Labbe J."/>
            <person name="Martin F."/>
        </authorList>
    </citation>
    <scope>NUCLEOTIDE SEQUENCE</scope>
    <source>
        <strain evidence="1">EC-137</strain>
    </source>
</reference>
<evidence type="ECO:0000313" key="1">
    <source>
        <dbReference type="EMBL" id="KAI0030588.1"/>
    </source>
</evidence>
<dbReference type="Proteomes" id="UP000814128">
    <property type="component" value="Unassembled WGS sequence"/>
</dbReference>
<proteinExistence type="predicted"/>
<name>A0ACB8QG62_9AGAM</name>
<reference evidence="1" key="2">
    <citation type="journal article" date="2022" name="New Phytol.">
        <title>Evolutionary transition to the ectomycorrhizal habit in the genomes of a hyperdiverse lineage of mushroom-forming fungi.</title>
        <authorList>
            <person name="Looney B."/>
            <person name="Miyauchi S."/>
            <person name="Morin E."/>
            <person name="Drula E."/>
            <person name="Courty P.E."/>
            <person name="Kohler A."/>
            <person name="Kuo A."/>
            <person name="LaButti K."/>
            <person name="Pangilinan J."/>
            <person name="Lipzen A."/>
            <person name="Riley R."/>
            <person name="Andreopoulos W."/>
            <person name="He G."/>
            <person name="Johnson J."/>
            <person name="Nolan M."/>
            <person name="Tritt A."/>
            <person name="Barry K.W."/>
            <person name="Grigoriev I.V."/>
            <person name="Nagy L.G."/>
            <person name="Hibbett D."/>
            <person name="Henrissat B."/>
            <person name="Matheny P.B."/>
            <person name="Labbe J."/>
            <person name="Martin F.M."/>
        </authorList>
    </citation>
    <scope>NUCLEOTIDE SEQUENCE</scope>
    <source>
        <strain evidence="1">EC-137</strain>
    </source>
</reference>